<feature type="region of interest" description="Disordered" evidence="1">
    <location>
        <begin position="1"/>
        <end position="70"/>
    </location>
</feature>
<comment type="caution">
    <text evidence="2">The sequence shown here is derived from an EMBL/GenBank/DDBJ whole genome shotgun (WGS) entry which is preliminary data.</text>
</comment>
<name>A0AAV7U415_PLEWA</name>
<organism evidence="2 3">
    <name type="scientific">Pleurodeles waltl</name>
    <name type="common">Iberian ribbed newt</name>
    <dbReference type="NCBI Taxonomy" id="8319"/>
    <lineage>
        <taxon>Eukaryota</taxon>
        <taxon>Metazoa</taxon>
        <taxon>Chordata</taxon>
        <taxon>Craniata</taxon>
        <taxon>Vertebrata</taxon>
        <taxon>Euteleostomi</taxon>
        <taxon>Amphibia</taxon>
        <taxon>Batrachia</taxon>
        <taxon>Caudata</taxon>
        <taxon>Salamandroidea</taxon>
        <taxon>Salamandridae</taxon>
        <taxon>Pleurodelinae</taxon>
        <taxon>Pleurodeles</taxon>
    </lineage>
</organism>
<keyword evidence="3" id="KW-1185">Reference proteome</keyword>
<evidence type="ECO:0000313" key="2">
    <source>
        <dbReference type="EMBL" id="KAJ1183225.1"/>
    </source>
</evidence>
<gene>
    <name evidence="2" type="ORF">NDU88_000050</name>
</gene>
<dbReference type="Proteomes" id="UP001066276">
    <property type="component" value="Chromosome 3_1"/>
</dbReference>
<evidence type="ECO:0000313" key="3">
    <source>
        <dbReference type="Proteomes" id="UP001066276"/>
    </source>
</evidence>
<feature type="region of interest" description="Disordered" evidence="1">
    <location>
        <begin position="116"/>
        <end position="135"/>
    </location>
</feature>
<dbReference type="EMBL" id="JANPWB010000005">
    <property type="protein sequence ID" value="KAJ1183225.1"/>
    <property type="molecule type" value="Genomic_DNA"/>
</dbReference>
<accession>A0AAV7U415</accession>
<evidence type="ECO:0000256" key="1">
    <source>
        <dbReference type="SAM" id="MobiDB-lite"/>
    </source>
</evidence>
<sequence>MQFLDSSVQEKRKKKKKPDKPRSARFTAPLRDGHLGAATPSTPPGGRIAGEGERRKRAEFGPDPPSGRFWPSGRLVGRTATAASAAAAVYAAGKYGPPRTNPARLLCYGRRGRRAFGSPSAPLMGGTARAQLRRR</sequence>
<protein>
    <submittedName>
        <fullName evidence="2">Uncharacterized protein</fullName>
    </submittedName>
</protein>
<reference evidence="2" key="1">
    <citation type="journal article" date="2022" name="bioRxiv">
        <title>Sequencing and chromosome-scale assembly of the giantPleurodeles waltlgenome.</title>
        <authorList>
            <person name="Brown T."/>
            <person name="Elewa A."/>
            <person name="Iarovenko S."/>
            <person name="Subramanian E."/>
            <person name="Araus A.J."/>
            <person name="Petzold A."/>
            <person name="Susuki M."/>
            <person name="Suzuki K.-i.T."/>
            <person name="Hayashi T."/>
            <person name="Toyoda A."/>
            <person name="Oliveira C."/>
            <person name="Osipova E."/>
            <person name="Leigh N.D."/>
            <person name="Simon A."/>
            <person name="Yun M.H."/>
        </authorList>
    </citation>
    <scope>NUCLEOTIDE SEQUENCE</scope>
    <source>
        <strain evidence="2">20211129_DDA</strain>
        <tissue evidence="2">Liver</tissue>
    </source>
</reference>
<dbReference type="AlphaFoldDB" id="A0AAV7U415"/>
<feature type="compositionally biased region" description="Basic and acidic residues" evidence="1">
    <location>
        <begin position="50"/>
        <end position="60"/>
    </location>
</feature>
<proteinExistence type="predicted"/>